<keyword evidence="1" id="KW-0328">Glycosyltransferase</keyword>
<keyword evidence="2" id="KW-1185">Reference proteome</keyword>
<reference evidence="1 2" key="1">
    <citation type="submission" date="2020-05" db="EMBL/GenBank/DDBJ databases">
        <authorList>
            <person name="Ruan W."/>
            <person name="Jeon C.O."/>
            <person name="Chun B.H."/>
        </authorList>
    </citation>
    <scope>NUCLEOTIDE SEQUENCE [LARGE SCALE GENOMIC DNA]</scope>
    <source>
        <strain evidence="1 2">TBZ9</strain>
    </source>
</reference>
<sequence length="244" mass="26556">MPPPTNFLTFFRTPWKDDFPRVPFATPLGSAEKHPDYMAAKSGDIDAAKRLVDDLVTDDCLGKVGIIMGIRQPVIVPVIAEEATGANRIPAAYAARIAKYFGLQVNPTIVQTVRAYHTNASADHRLANHAAFDGEVDVGQEYLIVDDTMTMGGTLAGLRGHIEAHGGQVIGATTLTGFNESGQLALSEKMRHDLWNKHGVPLDEFLKQEFGFGIDSLTQGEAGHYRKALSIDAIRNRIAAARLY</sequence>
<evidence type="ECO:0000313" key="1">
    <source>
        <dbReference type="EMBL" id="NOG32299.1"/>
    </source>
</evidence>
<keyword evidence="1" id="KW-0808">Transferase</keyword>
<dbReference type="GO" id="GO:0016757">
    <property type="term" value="F:glycosyltransferase activity"/>
    <property type="evidence" value="ECO:0007669"/>
    <property type="project" value="UniProtKB-KW"/>
</dbReference>
<accession>A0A7Y3U121</accession>
<name>A0A7Y3U121_9GAMM</name>
<dbReference type="InterPro" id="IPR029057">
    <property type="entry name" value="PRTase-like"/>
</dbReference>
<dbReference type="Gene3D" id="3.40.50.2020">
    <property type="match status" value="1"/>
</dbReference>
<dbReference type="CDD" id="cd06223">
    <property type="entry name" value="PRTases_typeI"/>
    <property type="match status" value="1"/>
</dbReference>
<dbReference type="Proteomes" id="UP000588806">
    <property type="component" value="Unassembled WGS sequence"/>
</dbReference>
<reference evidence="1 2" key="2">
    <citation type="submission" date="2020-06" db="EMBL/GenBank/DDBJ databases">
        <title>Halomonas songnenensis sp. nov., a moderately halophilic bacterium isolated from saline and alkaline soils.</title>
        <authorList>
            <person name="Jiang J."/>
            <person name="Pan Y."/>
        </authorList>
    </citation>
    <scope>NUCLEOTIDE SEQUENCE [LARGE SCALE GENOMIC DNA]</scope>
    <source>
        <strain evidence="1 2">TBZ9</strain>
    </source>
</reference>
<proteinExistence type="predicted"/>
<evidence type="ECO:0000313" key="2">
    <source>
        <dbReference type="Proteomes" id="UP000588806"/>
    </source>
</evidence>
<gene>
    <name evidence="1" type="ORF">HLB35_12010</name>
</gene>
<comment type="caution">
    <text evidence="1">The sequence shown here is derived from an EMBL/GenBank/DDBJ whole genome shotgun (WGS) entry which is preliminary data.</text>
</comment>
<dbReference type="EMBL" id="JABFHI010000004">
    <property type="protein sequence ID" value="NOG32299.1"/>
    <property type="molecule type" value="Genomic_DNA"/>
</dbReference>
<dbReference type="InterPro" id="IPR000836">
    <property type="entry name" value="PRTase_dom"/>
</dbReference>
<protein>
    <submittedName>
        <fullName evidence="1">Phosphoribosyltransferase</fullName>
    </submittedName>
</protein>
<organism evidence="1 2">
    <name type="scientific">Vreelandella azerica</name>
    <dbReference type="NCBI Taxonomy" id="2732867"/>
    <lineage>
        <taxon>Bacteria</taxon>
        <taxon>Pseudomonadati</taxon>
        <taxon>Pseudomonadota</taxon>
        <taxon>Gammaproteobacteria</taxon>
        <taxon>Oceanospirillales</taxon>
        <taxon>Halomonadaceae</taxon>
        <taxon>Vreelandella</taxon>
    </lineage>
</organism>
<dbReference type="SUPFAM" id="SSF53271">
    <property type="entry name" value="PRTase-like"/>
    <property type="match status" value="1"/>
</dbReference>
<dbReference type="RefSeq" id="WP_171702749.1">
    <property type="nucleotide sequence ID" value="NZ_JABFHI010000004.1"/>
</dbReference>
<dbReference type="AlphaFoldDB" id="A0A7Y3U121"/>